<organism evidence="1 2">
    <name type="scientific">Coemansia aciculifera</name>
    <dbReference type="NCBI Taxonomy" id="417176"/>
    <lineage>
        <taxon>Eukaryota</taxon>
        <taxon>Fungi</taxon>
        <taxon>Fungi incertae sedis</taxon>
        <taxon>Zoopagomycota</taxon>
        <taxon>Kickxellomycotina</taxon>
        <taxon>Kickxellomycetes</taxon>
        <taxon>Kickxellales</taxon>
        <taxon>Kickxellaceae</taxon>
        <taxon>Coemansia</taxon>
    </lineage>
</organism>
<dbReference type="EMBL" id="JANBVB010003365">
    <property type="protein sequence ID" value="KAJ2879207.1"/>
    <property type="molecule type" value="Genomic_DNA"/>
</dbReference>
<reference evidence="1" key="1">
    <citation type="submission" date="2022-07" db="EMBL/GenBank/DDBJ databases">
        <title>Phylogenomic reconstructions and comparative analyses of Kickxellomycotina fungi.</title>
        <authorList>
            <person name="Reynolds N.K."/>
            <person name="Stajich J.E."/>
            <person name="Barry K."/>
            <person name="Grigoriev I.V."/>
            <person name="Crous P."/>
            <person name="Smith M.E."/>
        </authorList>
    </citation>
    <scope>NUCLEOTIDE SEQUENCE</scope>
    <source>
        <strain evidence="1">CBS 190363</strain>
    </source>
</reference>
<gene>
    <name evidence="1" type="ORF">IWW38_006160</name>
</gene>
<evidence type="ECO:0000313" key="1">
    <source>
        <dbReference type="EMBL" id="KAJ2879207.1"/>
    </source>
</evidence>
<evidence type="ECO:0000313" key="2">
    <source>
        <dbReference type="Proteomes" id="UP001139981"/>
    </source>
</evidence>
<proteinExistence type="predicted"/>
<name>A0ACC1LTK2_9FUNG</name>
<feature type="non-terminal residue" evidence="1">
    <location>
        <position position="328"/>
    </location>
</feature>
<protein>
    <submittedName>
        <fullName evidence="1">Uncharacterized protein</fullName>
    </submittedName>
</protein>
<keyword evidence="2" id="KW-1185">Reference proteome</keyword>
<comment type="caution">
    <text evidence="1">The sequence shown here is derived from an EMBL/GenBank/DDBJ whole genome shotgun (WGS) entry which is preliminary data.</text>
</comment>
<sequence length="328" mass="35535">MPMFPGDARAKLECDSDGVRGETQSQAKFDYEQRVILVPSVSWVRVPEALYVSSEGRVFSAKVDATQLEPGRLHVASIEGFDSACVDRGPIFSVPITVTKPLPVESSACVRFNDLRFLPTDVVRRFVAVPFGATRAHITIRASNAAASSSAPAMFYLHCLQLARQERFTRYQLKARVNIGHPSYVSGAGSAEQTYTNSMDVIGGATLEICAAPFWSQLDAHEIDVSLEFNGILPAGTEHTGLVPVDGGGSSQATSSGIVVNGNYVVSRTDFVAPVRPEYDIKPDVSLDTLRKSLRPTEATISPTGSERDVHLTTGAMIQKLVLEYKLE</sequence>
<dbReference type="Proteomes" id="UP001139981">
    <property type="component" value="Unassembled WGS sequence"/>
</dbReference>
<accession>A0ACC1LTK2</accession>